<dbReference type="InterPro" id="IPR013120">
    <property type="entry name" value="FAR_NAD-bd"/>
</dbReference>
<evidence type="ECO:0000313" key="2">
    <source>
        <dbReference type="EMBL" id="PZW20779.1"/>
    </source>
</evidence>
<organism evidence="2 3">
    <name type="scientific">Thermosporothrix hazakensis</name>
    <dbReference type="NCBI Taxonomy" id="644383"/>
    <lineage>
        <taxon>Bacteria</taxon>
        <taxon>Bacillati</taxon>
        <taxon>Chloroflexota</taxon>
        <taxon>Ktedonobacteria</taxon>
        <taxon>Ktedonobacterales</taxon>
        <taxon>Thermosporotrichaceae</taxon>
        <taxon>Thermosporothrix</taxon>
    </lineage>
</organism>
<name>A0A326TWZ8_THEHA</name>
<gene>
    <name evidence="2" type="ORF">EI42_05854</name>
</gene>
<protein>
    <submittedName>
        <fullName evidence="2">Male sterility protein</fullName>
    </submittedName>
</protein>
<sequence length="107" mass="12312">MLRFACAGRRIKPVHFVSTLSVFPTYTADTLPMHEETSIEFGYDGLEGGYAQSKSVAERLIMQARKRGLPVIENQQAMERLRRLGIEIPSVTERMLHRFLTFVQQKK</sequence>
<accession>A0A326TWZ8</accession>
<dbReference type="SUPFAM" id="SSF51735">
    <property type="entry name" value="NAD(P)-binding Rossmann-fold domains"/>
    <property type="match status" value="1"/>
</dbReference>
<evidence type="ECO:0000259" key="1">
    <source>
        <dbReference type="Pfam" id="PF07993"/>
    </source>
</evidence>
<reference evidence="2 3" key="1">
    <citation type="submission" date="2018-06" db="EMBL/GenBank/DDBJ databases">
        <title>Genomic Encyclopedia of Archaeal and Bacterial Type Strains, Phase II (KMG-II): from individual species to whole genera.</title>
        <authorList>
            <person name="Goeker M."/>
        </authorList>
    </citation>
    <scope>NUCLEOTIDE SEQUENCE [LARGE SCALE GENOMIC DNA]</scope>
    <source>
        <strain evidence="2 3">ATCC BAA-1881</strain>
    </source>
</reference>
<dbReference type="Gene3D" id="3.40.50.720">
    <property type="entry name" value="NAD(P)-binding Rossmann-like Domain"/>
    <property type="match status" value="1"/>
</dbReference>
<dbReference type="EMBL" id="QKUF01000040">
    <property type="protein sequence ID" value="PZW20779.1"/>
    <property type="molecule type" value="Genomic_DNA"/>
</dbReference>
<dbReference type="Pfam" id="PF07993">
    <property type="entry name" value="NAD_binding_4"/>
    <property type="match status" value="1"/>
</dbReference>
<dbReference type="AlphaFoldDB" id="A0A326TWZ8"/>
<dbReference type="Proteomes" id="UP000248806">
    <property type="component" value="Unassembled WGS sequence"/>
</dbReference>
<keyword evidence="3" id="KW-1185">Reference proteome</keyword>
<dbReference type="InterPro" id="IPR036291">
    <property type="entry name" value="NAD(P)-bd_dom_sf"/>
</dbReference>
<evidence type="ECO:0000313" key="3">
    <source>
        <dbReference type="Proteomes" id="UP000248806"/>
    </source>
</evidence>
<comment type="caution">
    <text evidence="2">The sequence shown here is derived from an EMBL/GenBank/DDBJ whole genome shotgun (WGS) entry which is preliminary data.</text>
</comment>
<feature type="domain" description="Thioester reductase (TE)" evidence="1">
    <location>
        <begin position="1"/>
        <end position="71"/>
    </location>
</feature>
<proteinExistence type="predicted"/>